<dbReference type="InterPro" id="IPR000683">
    <property type="entry name" value="Gfo/Idh/MocA-like_OxRdtase_N"/>
</dbReference>
<organism evidence="5 6">
    <name type="scientific">Zasmidium cellare ATCC 36951</name>
    <dbReference type="NCBI Taxonomy" id="1080233"/>
    <lineage>
        <taxon>Eukaryota</taxon>
        <taxon>Fungi</taxon>
        <taxon>Dikarya</taxon>
        <taxon>Ascomycota</taxon>
        <taxon>Pezizomycotina</taxon>
        <taxon>Dothideomycetes</taxon>
        <taxon>Dothideomycetidae</taxon>
        <taxon>Mycosphaerellales</taxon>
        <taxon>Mycosphaerellaceae</taxon>
        <taxon>Zasmidium</taxon>
    </lineage>
</organism>
<proteinExistence type="inferred from homology"/>
<dbReference type="InterPro" id="IPR004104">
    <property type="entry name" value="Gfo/Idh/MocA-like_OxRdtase_C"/>
</dbReference>
<dbReference type="PANTHER" id="PTHR43708:SF5">
    <property type="entry name" value="CONSERVED EXPRESSED OXIDOREDUCTASE (EUROFUNG)-RELATED"/>
    <property type="match status" value="1"/>
</dbReference>
<evidence type="ECO:0000256" key="2">
    <source>
        <dbReference type="ARBA" id="ARBA00023002"/>
    </source>
</evidence>
<dbReference type="OrthoDB" id="6417021at2759"/>
<dbReference type="SUPFAM" id="SSF51735">
    <property type="entry name" value="NAD(P)-binding Rossmann-fold domains"/>
    <property type="match status" value="1"/>
</dbReference>
<evidence type="ECO:0000259" key="4">
    <source>
        <dbReference type="Pfam" id="PF02894"/>
    </source>
</evidence>
<dbReference type="Gene3D" id="3.40.50.720">
    <property type="entry name" value="NAD(P)-binding Rossmann-like Domain"/>
    <property type="match status" value="1"/>
</dbReference>
<reference evidence="5" key="1">
    <citation type="journal article" date="2020" name="Stud. Mycol.">
        <title>101 Dothideomycetes genomes: a test case for predicting lifestyles and emergence of pathogens.</title>
        <authorList>
            <person name="Haridas S."/>
            <person name="Albert R."/>
            <person name="Binder M."/>
            <person name="Bloem J."/>
            <person name="Labutti K."/>
            <person name="Salamov A."/>
            <person name="Andreopoulos B."/>
            <person name="Baker S."/>
            <person name="Barry K."/>
            <person name="Bills G."/>
            <person name="Bluhm B."/>
            <person name="Cannon C."/>
            <person name="Castanera R."/>
            <person name="Culley D."/>
            <person name="Daum C."/>
            <person name="Ezra D."/>
            <person name="Gonzalez J."/>
            <person name="Henrissat B."/>
            <person name="Kuo A."/>
            <person name="Liang C."/>
            <person name="Lipzen A."/>
            <person name="Lutzoni F."/>
            <person name="Magnuson J."/>
            <person name="Mondo S."/>
            <person name="Nolan M."/>
            <person name="Ohm R."/>
            <person name="Pangilinan J."/>
            <person name="Park H.-J."/>
            <person name="Ramirez L."/>
            <person name="Alfaro M."/>
            <person name="Sun H."/>
            <person name="Tritt A."/>
            <person name="Yoshinaga Y."/>
            <person name="Zwiers L.-H."/>
            <person name="Turgeon B."/>
            <person name="Goodwin S."/>
            <person name="Spatafora J."/>
            <person name="Crous P."/>
            <person name="Grigoriev I."/>
        </authorList>
    </citation>
    <scope>NUCLEOTIDE SEQUENCE</scope>
    <source>
        <strain evidence="5">ATCC 36951</strain>
    </source>
</reference>
<keyword evidence="2" id="KW-0560">Oxidoreductase</keyword>
<dbReference type="GO" id="GO:0016491">
    <property type="term" value="F:oxidoreductase activity"/>
    <property type="evidence" value="ECO:0007669"/>
    <property type="project" value="UniProtKB-KW"/>
</dbReference>
<dbReference type="GeneID" id="54570655"/>
<dbReference type="EMBL" id="ML993601">
    <property type="protein sequence ID" value="KAF2165102.1"/>
    <property type="molecule type" value="Genomic_DNA"/>
</dbReference>
<dbReference type="Pfam" id="PF01408">
    <property type="entry name" value="GFO_IDH_MocA"/>
    <property type="match status" value="1"/>
</dbReference>
<dbReference type="InterPro" id="IPR051317">
    <property type="entry name" value="Gfo/Idh/MocA_oxidoreduct"/>
</dbReference>
<comment type="similarity">
    <text evidence="1">Belongs to the Gfo/Idh/MocA family.</text>
</comment>
<dbReference type="AlphaFoldDB" id="A0A6A6CGN1"/>
<dbReference type="Gene3D" id="3.30.360.10">
    <property type="entry name" value="Dihydrodipicolinate Reductase, domain 2"/>
    <property type="match status" value="1"/>
</dbReference>
<accession>A0A6A6CGN1</accession>
<dbReference type="Proteomes" id="UP000799537">
    <property type="component" value="Unassembled WGS sequence"/>
</dbReference>
<evidence type="ECO:0000259" key="3">
    <source>
        <dbReference type="Pfam" id="PF01408"/>
    </source>
</evidence>
<feature type="domain" description="Gfo/Idh/MocA-like oxidoreductase C-terminal" evidence="4">
    <location>
        <begin position="146"/>
        <end position="373"/>
    </location>
</feature>
<name>A0A6A6CGN1_ZASCE</name>
<evidence type="ECO:0000313" key="5">
    <source>
        <dbReference type="EMBL" id="KAF2165102.1"/>
    </source>
</evidence>
<dbReference type="GO" id="GO:0000166">
    <property type="term" value="F:nucleotide binding"/>
    <property type="evidence" value="ECO:0007669"/>
    <property type="project" value="InterPro"/>
</dbReference>
<dbReference type="Pfam" id="PF02894">
    <property type="entry name" value="GFO_IDH_MocA_C"/>
    <property type="match status" value="1"/>
</dbReference>
<dbReference type="RefSeq" id="XP_033665991.1">
    <property type="nucleotide sequence ID" value="XM_033817383.1"/>
</dbReference>
<evidence type="ECO:0008006" key="7">
    <source>
        <dbReference type="Google" id="ProtNLM"/>
    </source>
</evidence>
<dbReference type="InterPro" id="IPR036291">
    <property type="entry name" value="NAD(P)-bd_dom_sf"/>
</dbReference>
<protein>
    <recommendedName>
        <fullName evidence="7">Gfo/Idh/MocA-like oxidoreductase N-terminal domain-containing protein</fullName>
    </recommendedName>
</protein>
<evidence type="ECO:0000313" key="6">
    <source>
        <dbReference type="Proteomes" id="UP000799537"/>
    </source>
</evidence>
<dbReference type="PANTHER" id="PTHR43708">
    <property type="entry name" value="CONSERVED EXPRESSED OXIDOREDUCTASE (EUROFUNG)"/>
    <property type="match status" value="1"/>
</dbReference>
<feature type="domain" description="Gfo/Idh/MocA-like oxidoreductase N-terminal" evidence="3">
    <location>
        <begin position="4"/>
        <end position="131"/>
    </location>
</feature>
<dbReference type="SUPFAM" id="SSF55347">
    <property type="entry name" value="Glyceraldehyde-3-phosphate dehydrogenase-like, C-terminal domain"/>
    <property type="match status" value="1"/>
</dbReference>
<evidence type="ECO:0000256" key="1">
    <source>
        <dbReference type="ARBA" id="ARBA00010928"/>
    </source>
</evidence>
<keyword evidence="6" id="KW-1185">Reference proteome</keyword>
<sequence>MAPIKVGIVGYGSSTKVFHLPFILPNPDLEVVAFLQRAEAPKDKSNVEKGVHCTVDHPNARHHRTAQDFFADEEINLVIVCTHPATHAEFAEQALLAGKHVVVEKPFTPTSTEADNLIALSKKQQKLLTVYQNRRYDSDFLTLRHHISQGAFGKITEFANHYDVDDPPWIHGSGSREPLGPGERLLYGLGAHSIDQTLVLFGRPRRVFAVVRSLVVEGDTFTMILQYEDSDLVCTIKTTPVSPVPPAFALKYWVRGTKGVLIKNGEDVQIEHLLEKGLEVTDEGFGVEPERYHGYLTTREEIDGKFETPSSESAVKFDGRVPSLRGCYADFYRDVVAAVRGEREVVVKPEESRDVIRCIEFARESAETGKVVEWS</sequence>
<gene>
    <name evidence="5" type="ORF">M409DRAFT_67390</name>
</gene>